<sequence>MNLYFLERMLNDDFMSEDNSKQTHSAIILTMTEEGSDGKEEIFDEFITRYIRFFTKKFILMGAQYSVHADGSDVRKIQSFADAIYGGKDYLYYYQTQNTDLLKYFFTEACSKVFNETEMLIYEKGNKIDQAFLDTDYEEKKRNPRLLAQALLTGDGEDLAILFRNKVVEIKETVLAAVRNIAAQMDLTIEKLD</sequence>
<name>A0ABT4BR99_9FIRM</name>
<reference evidence="1 2" key="1">
    <citation type="submission" date="2022-11" db="EMBL/GenBank/DDBJ databases">
        <authorList>
            <person name="Caiyu Z."/>
        </authorList>
    </citation>
    <scope>NUCLEOTIDE SEQUENCE [LARGE SCALE GENOMIC DNA]</scope>
    <source>
        <strain evidence="1 2">YR-4</strain>
    </source>
</reference>
<accession>A0ABT4BR99</accession>
<organism evidence="1 2">
    <name type="scientific">Caproiciproducens galactitolivorans</name>
    <dbReference type="NCBI Taxonomy" id="642589"/>
    <lineage>
        <taxon>Bacteria</taxon>
        <taxon>Bacillati</taxon>
        <taxon>Bacillota</taxon>
        <taxon>Clostridia</taxon>
        <taxon>Eubacteriales</taxon>
        <taxon>Acutalibacteraceae</taxon>
        <taxon>Caproiciproducens</taxon>
    </lineage>
</organism>
<dbReference type="Proteomes" id="UP001082703">
    <property type="component" value="Unassembled WGS sequence"/>
</dbReference>
<comment type="caution">
    <text evidence="1">The sequence shown here is derived from an EMBL/GenBank/DDBJ whole genome shotgun (WGS) entry which is preliminary data.</text>
</comment>
<protein>
    <submittedName>
        <fullName evidence="1">Uncharacterized protein</fullName>
    </submittedName>
</protein>
<keyword evidence="2" id="KW-1185">Reference proteome</keyword>
<proteinExistence type="predicted"/>
<evidence type="ECO:0000313" key="1">
    <source>
        <dbReference type="EMBL" id="MCY1713419.1"/>
    </source>
</evidence>
<evidence type="ECO:0000313" key="2">
    <source>
        <dbReference type="Proteomes" id="UP001082703"/>
    </source>
</evidence>
<dbReference type="RefSeq" id="WP_268057428.1">
    <property type="nucleotide sequence ID" value="NZ_JAPOHA010000003.1"/>
</dbReference>
<dbReference type="EMBL" id="JAPOHA010000003">
    <property type="protein sequence ID" value="MCY1713419.1"/>
    <property type="molecule type" value="Genomic_DNA"/>
</dbReference>
<gene>
    <name evidence="1" type="ORF">OUY18_04010</name>
</gene>